<evidence type="ECO:0000256" key="1">
    <source>
        <dbReference type="ARBA" id="ARBA00008615"/>
    </source>
</evidence>
<protein>
    <submittedName>
        <fullName evidence="3">Uncharacterized protein</fullName>
    </submittedName>
</protein>
<feature type="region of interest" description="Disordered" evidence="2">
    <location>
        <begin position="117"/>
        <end position="166"/>
    </location>
</feature>
<reference evidence="4" key="1">
    <citation type="submission" date="2003-08" db="EMBL/GenBank/DDBJ databases">
        <authorList>
            <person name="Birren B."/>
            <person name="Nusbaum C."/>
            <person name="Abebe A."/>
            <person name="Abouelleil A."/>
            <person name="Adekoya E."/>
            <person name="Ait-zahra M."/>
            <person name="Allen N."/>
            <person name="Allen T."/>
            <person name="An P."/>
            <person name="Anderson M."/>
            <person name="Anderson S."/>
            <person name="Arachchi H."/>
            <person name="Armbruster J."/>
            <person name="Bachantsang P."/>
            <person name="Baldwin J."/>
            <person name="Barry A."/>
            <person name="Bayul T."/>
            <person name="Blitshsteyn B."/>
            <person name="Bloom T."/>
            <person name="Blye J."/>
            <person name="Boguslavskiy L."/>
            <person name="Borowsky M."/>
            <person name="Boukhgalter B."/>
            <person name="Brunache A."/>
            <person name="Butler J."/>
            <person name="Calixte N."/>
            <person name="Calvo S."/>
            <person name="Camarata J."/>
            <person name="Campo K."/>
            <person name="Chang J."/>
            <person name="Cheshatsang Y."/>
            <person name="Citroen M."/>
            <person name="Collymore A."/>
            <person name="Considine T."/>
            <person name="Cook A."/>
            <person name="Cooke P."/>
            <person name="Corum B."/>
            <person name="Cuomo C."/>
            <person name="David R."/>
            <person name="Dawoe T."/>
            <person name="Degray S."/>
            <person name="Dodge S."/>
            <person name="Dooley K."/>
            <person name="Dorje P."/>
            <person name="Dorjee K."/>
            <person name="Dorris L."/>
            <person name="Duffey N."/>
            <person name="Dupes A."/>
            <person name="Elkins T."/>
            <person name="Engels R."/>
            <person name="Erickson J."/>
            <person name="Farina A."/>
            <person name="Faro S."/>
            <person name="Ferreira P."/>
            <person name="Fischer H."/>
            <person name="Fitzgerald M."/>
            <person name="Foley K."/>
            <person name="Gage D."/>
            <person name="Galagan J."/>
            <person name="Gearin G."/>
            <person name="Gnerre S."/>
            <person name="Gnirke A."/>
            <person name="Goyette A."/>
            <person name="Graham J."/>
            <person name="Grandbois E."/>
            <person name="Gyaltsen K."/>
            <person name="Hafez N."/>
            <person name="Hagopian D."/>
            <person name="Hagos B."/>
            <person name="Hall J."/>
            <person name="Hatcher B."/>
            <person name="Heller A."/>
            <person name="Higgins H."/>
            <person name="Honan T."/>
            <person name="Horn A."/>
            <person name="Houde N."/>
            <person name="Hughes L."/>
            <person name="Hulme W."/>
            <person name="Husby E."/>
            <person name="Iliev I."/>
            <person name="Jaffe D."/>
            <person name="Jones C."/>
            <person name="Kamal M."/>
            <person name="Kamat A."/>
            <person name="Kamvysselis M."/>
            <person name="Karlsson E."/>
            <person name="Kells C."/>
            <person name="Kieu A."/>
            <person name="Kisner P."/>
            <person name="Kodira C."/>
            <person name="Kulbokas E."/>
            <person name="Labutti K."/>
            <person name="Lama D."/>
            <person name="Landers T."/>
            <person name="Leger J."/>
            <person name="Levine S."/>
            <person name="Lewis D."/>
            <person name="Lewis T."/>
            <person name="Lindblad-toh K."/>
            <person name="Liu X."/>
            <person name="Lokyitsang T."/>
            <person name="Lokyitsang Y."/>
            <person name="Lucien O."/>
            <person name="Lui A."/>
            <person name="Ma L.J."/>
            <person name="Mabbitt R."/>
            <person name="Macdonald J."/>
            <person name="Maclean C."/>
            <person name="Major J."/>
            <person name="Manning J."/>
            <person name="Marabella R."/>
            <person name="Maru K."/>
            <person name="Matthews C."/>
            <person name="Mauceli E."/>
            <person name="Mccarthy M."/>
            <person name="Mcdonough S."/>
            <person name="Mcghee T."/>
            <person name="Meldrim J."/>
            <person name="Meneus L."/>
            <person name="Mesirov J."/>
            <person name="Mihalev A."/>
            <person name="Mihova T."/>
            <person name="Mikkelsen T."/>
            <person name="Mlenga V."/>
            <person name="Moru K."/>
            <person name="Mozes J."/>
            <person name="Mulrain L."/>
            <person name="Munson G."/>
            <person name="Naylor J."/>
            <person name="Newes C."/>
            <person name="Nguyen C."/>
            <person name="Nguyen N."/>
            <person name="Nguyen T."/>
            <person name="Nicol R."/>
            <person name="Nielsen C."/>
            <person name="Nizzari M."/>
            <person name="Norbu C."/>
            <person name="Norbu N."/>
            <person name="O'donnell P."/>
            <person name="Okoawo O."/>
            <person name="O'leary S."/>
            <person name="Omotosho B."/>
            <person name="O'neill K."/>
            <person name="Osman S."/>
            <person name="Parker S."/>
            <person name="Perrin D."/>
            <person name="Phunkhang P."/>
            <person name="Piqani B."/>
            <person name="Purcell S."/>
            <person name="Rachupka T."/>
            <person name="Ramasamy U."/>
            <person name="Rameau R."/>
            <person name="Ray V."/>
            <person name="Raymond C."/>
            <person name="Retta R."/>
            <person name="Richardson S."/>
            <person name="Rise C."/>
            <person name="Rodriguez J."/>
            <person name="Rogers J."/>
            <person name="Rogov P."/>
            <person name="Rutman M."/>
            <person name="Schupbach R."/>
            <person name="Seaman C."/>
            <person name="Settipalli S."/>
            <person name="Sharpe T."/>
            <person name="Sheridan J."/>
            <person name="Sherpa N."/>
            <person name="Shi J."/>
            <person name="Smirnov S."/>
            <person name="Smith C."/>
            <person name="Sougnez C."/>
            <person name="Spencer B."/>
            <person name="Stalker J."/>
            <person name="Stange-thomann N."/>
            <person name="Stavropoulos S."/>
            <person name="Stetson K."/>
            <person name="Stone C."/>
            <person name="Stone S."/>
            <person name="Stubbs M."/>
            <person name="Talamas J."/>
            <person name="Tchuinga P."/>
            <person name="Tenzing P."/>
            <person name="Tesfaye S."/>
            <person name="Theodore J."/>
            <person name="Thoulutsang Y."/>
            <person name="Topham K."/>
            <person name="Towey S."/>
            <person name="Tsamla T."/>
            <person name="Tsomo N."/>
            <person name="Vallee D."/>
            <person name="Vassiliev H."/>
            <person name="Venkataraman V."/>
            <person name="Vinson J."/>
            <person name="Vo A."/>
            <person name="Wade C."/>
            <person name="Wang S."/>
            <person name="Wangchuk T."/>
            <person name="Wangdi T."/>
            <person name="Whittaker C."/>
            <person name="Wilkinson J."/>
            <person name="Wu Y."/>
            <person name="Wyman D."/>
            <person name="Yadav S."/>
            <person name="Yang S."/>
            <person name="Yang X."/>
            <person name="Yeager S."/>
            <person name="Yee E."/>
            <person name="Young G."/>
            <person name="Zainoun J."/>
            <person name="Zembeck L."/>
            <person name="Zimmer A."/>
            <person name="Zody M."/>
            <person name="Lander E."/>
        </authorList>
    </citation>
    <scope>NUCLEOTIDE SEQUENCE [LARGE SCALE GENOMIC DNA]</scope>
</reference>
<evidence type="ECO:0000313" key="3">
    <source>
        <dbReference type="Ensembl" id="ENSCSAVP00000010816.1"/>
    </source>
</evidence>
<organism evidence="3 4">
    <name type="scientific">Ciona savignyi</name>
    <name type="common">Pacific transparent sea squirt</name>
    <dbReference type="NCBI Taxonomy" id="51511"/>
    <lineage>
        <taxon>Eukaryota</taxon>
        <taxon>Metazoa</taxon>
        <taxon>Chordata</taxon>
        <taxon>Tunicata</taxon>
        <taxon>Ascidiacea</taxon>
        <taxon>Phlebobranchia</taxon>
        <taxon>Cionidae</taxon>
        <taxon>Ciona</taxon>
    </lineage>
</organism>
<dbReference type="PANTHER" id="PTHR16476">
    <property type="entry name" value="FAMILY WITH SEQUENCE SIMILARITY 216 MEMBER A"/>
    <property type="match status" value="1"/>
</dbReference>
<dbReference type="PANTHER" id="PTHR16476:SF4">
    <property type="entry name" value="PROTEIN FAM216A"/>
    <property type="match status" value="1"/>
</dbReference>
<dbReference type="HOGENOM" id="CLU_106334_0_0_1"/>
<dbReference type="GeneTree" id="ENSGT00660000097421"/>
<feature type="compositionally biased region" description="Low complexity" evidence="2">
    <location>
        <begin position="180"/>
        <end position="205"/>
    </location>
</feature>
<evidence type="ECO:0000313" key="4">
    <source>
        <dbReference type="Proteomes" id="UP000007875"/>
    </source>
</evidence>
<feature type="compositionally biased region" description="Basic and acidic residues" evidence="2">
    <location>
        <begin position="139"/>
        <end position="158"/>
    </location>
</feature>
<sequence>MRKKFKSQHPDLTKGQKQYLWSICSIYSTAQMKQLVQDQFVNQLFYEMKKGIIRQVDWHKYLEYISDPSKRKQQFQGLSSRSWRAPSDKYKFRYYREHPVDLPAPSLPGFVDSEIKNWNRTPKPPQRPIHYVTRRRRKNMEAENRFPTGKDTDHDLPPRPHTVLGYHAPHKEVTSPAEISSYSNTFTGSGSSSNGGSEIILGSGSRTQGEGLTRPKSRIGSSQRRVF</sequence>
<dbReference type="Ensembl" id="ENSCSAVT00000010947.1">
    <property type="protein sequence ID" value="ENSCSAVP00000010816.1"/>
    <property type="gene ID" value="ENSCSAVG00000006344.1"/>
</dbReference>
<dbReference type="AlphaFoldDB" id="H2YZQ4"/>
<feature type="region of interest" description="Disordered" evidence="2">
    <location>
        <begin position="180"/>
        <end position="227"/>
    </location>
</feature>
<dbReference type="InterPro" id="IPR029373">
    <property type="entry name" value="FAM216"/>
</dbReference>
<reference evidence="3" key="2">
    <citation type="submission" date="2025-08" db="UniProtKB">
        <authorList>
            <consortium name="Ensembl"/>
        </authorList>
    </citation>
    <scope>IDENTIFICATION</scope>
</reference>
<comment type="similarity">
    <text evidence="1">Belongs to the FAM216 family.</text>
</comment>
<proteinExistence type="inferred from homology"/>
<reference evidence="3" key="3">
    <citation type="submission" date="2025-09" db="UniProtKB">
        <authorList>
            <consortium name="Ensembl"/>
        </authorList>
    </citation>
    <scope>IDENTIFICATION</scope>
</reference>
<dbReference type="Pfam" id="PF15107">
    <property type="entry name" value="FAM216B"/>
    <property type="match status" value="1"/>
</dbReference>
<dbReference type="Proteomes" id="UP000007875">
    <property type="component" value="Unassembled WGS sequence"/>
</dbReference>
<name>H2YZQ4_CIOSA</name>
<keyword evidence="4" id="KW-1185">Reference proteome</keyword>
<dbReference type="InParanoid" id="H2YZQ4"/>
<evidence type="ECO:0000256" key="2">
    <source>
        <dbReference type="SAM" id="MobiDB-lite"/>
    </source>
</evidence>
<accession>H2YZQ4</accession>